<name>A0A0N5A3H6_PARTI</name>
<dbReference type="AlphaFoldDB" id="A0A0N5A3H6"/>
<keyword evidence="1" id="KW-0732">Signal</keyword>
<evidence type="ECO:0000313" key="3">
    <source>
        <dbReference type="WBParaSite" id="PTRK_0001618100.1"/>
    </source>
</evidence>
<dbReference type="Proteomes" id="UP000038045">
    <property type="component" value="Unplaced"/>
</dbReference>
<feature type="signal peptide" evidence="1">
    <location>
        <begin position="1"/>
        <end position="20"/>
    </location>
</feature>
<evidence type="ECO:0000256" key="1">
    <source>
        <dbReference type="SAM" id="SignalP"/>
    </source>
</evidence>
<dbReference type="WBParaSite" id="PTRK_0001618100.1">
    <property type="protein sequence ID" value="PTRK_0001618100.1"/>
    <property type="gene ID" value="PTRK_0001618100"/>
</dbReference>
<accession>A0A0N5A3H6</accession>
<organism evidence="2 3">
    <name type="scientific">Parastrongyloides trichosuri</name>
    <name type="common">Possum-specific nematode worm</name>
    <dbReference type="NCBI Taxonomy" id="131310"/>
    <lineage>
        <taxon>Eukaryota</taxon>
        <taxon>Metazoa</taxon>
        <taxon>Ecdysozoa</taxon>
        <taxon>Nematoda</taxon>
        <taxon>Chromadorea</taxon>
        <taxon>Rhabditida</taxon>
        <taxon>Tylenchina</taxon>
        <taxon>Panagrolaimomorpha</taxon>
        <taxon>Strongyloidoidea</taxon>
        <taxon>Strongyloididae</taxon>
        <taxon>Parastrongyloides</taxon>
    </lineage>
</organism>
<proteinExistence type="predicted"/>
<sequence>MHRNFFTLIVLSICFLSSECLVKRSTAVLIQNAFGDFKDGCFPKASGGCSCSLSINGAETEQVFTDISDCKKPIEVETAENKLNLNKEFKAVAGNMKDNCFPKPSGGCKCTEKNSKGEEEIVAYNDIAQCRDSNERIKRRVQYGKFKPNCVSKLGGGCVCTLKKAGLDTVQTYTKDSDCKEIEEPVDPVVERAKANYGKVVQELKAKFKGLRENCFPRPKGCMCIVGKDSLGHEINEKRWTDAECKCAEGEVSKECPANR</sequence>
<keyword evidence="2" id="KW-1185">Reference proteome</keyword>
<reference evidence="3" key="1">
    <citation type="submission" date="2017-02" db="UniProtKB">
        <authorList>
            <consortium name="WormBaseParasite"/>
        </authorList>
    </citation>
    <scope>IDENTIFICATION</scope>
</reference>
<evidence type="ECO:0000313" key="2">
    <source>
        <dbReference type="Proteomes" id="UP000038045"/>
    </source>
</evidence>
<protein>
    <submittedName>
        <fullName evidence="3">Uncharacterized protein</fullName>
    </submittedName>
</protein>
<feature type="chain" id="PRO_5005892619" evidence="1">
    <location>
        <begin position="21"/>
        <end position="260"/>
    </location>
</feature>